<dbReference type="FunCoup" id="A0A6J3QS34">
    <property type="interactions" value="12"/>
</dbReference>
<reference evidence="5" key="1">
    <citation type="submission" date="2025-08" db="UniProtKB">
        <authorList>
            <consortium name="RefSeq"/>
        </authorList>
    </citation>
    <scope>IDENTIFICATION</scope>
    <source>
        <tissue evidence="5">Spleen</tissue>
    </source>
</reference>
<evidence type="ECO:0000313" key="5">
    <source>
        <dbReference type="RefSeq" id="XP_033705166.1"/>
    </source>
</evidence>
<dbReference type="OrthoDB" id="25887at2759"/>
<evidence type="ECO:0000256" key="2">
    <source>
        <dbReference type="SAM" id="MobiDB-lite"/>
    </source>
</evidence>
<dbReference type="CTD" id="139212"/>
<proteinExistence type="inferred from homology"/>
<gene>
    <name evidence="5" type="primary">DNAAF6</name>
</gene>
<dbReference type="InterPro" id="IPR041442">
    <property type="entry name" value="PIH1D1/2/3_CS-like"/>
</dbReference>
<dbReference type="RefSeq" id="XP_033705166.1">
    <property type="nucleotide sequence ID" value="XM_033849275.1"/>
</dbReference>
<dbReference type="GO" id="GO:0045505">
    <property type="term" value="F:dynein intermediate chain binding"/>
    <property type="evidence" value="ECO:0007669"/>
    <property type="project" value="TreeGrafter"/>
</dbReference>
<dbReference type="GO" id="GO:0005737">
    <property type="term" value="C:cytoplasm"/>
    <property type="evidence" value="ECO:0007669"/>
    <property type="project" value="TreeGrafter"/>
</dbReference>
<dbReference type="GO" id="GO:0070286">
    <property type="term" value="P:axonemal dynein complex assembly"/>
    <property type="evidence" value="ECO:0007669"/>
    <property type="project" value="InterPro"/>
</dbReference>
<dbReference type="InParanoid" id="A0A6J3QS34"/>
<feature type="domain" description="PIH1D1/2/3 CS-like" evidence="3">
    <location>
        <begin position="99"/>
        <end position="193"/>
    </location>
</feature>
<keyword evidence="4" id="KW-1185">Reference proteome</keyword>
<sequence length="204" mass="23149">LPQNMESENMESEHMEMETISSASALQALSKLLYPEEDDFESGQSNSSSEMGPGDIGPSKTEALKVIPQTSDENSEHIWNPEEVPEGAEYHDVWDIRETPEYEIVFKQKVGTEDMFLGLTRKDPSTACCKDLVIKIKLPNTITSEIELNVQEMTLDLRTPNKKLLLTLPYPVECNSAKAFYIAETETLEVTMTMKRELDFINFF</sequence>
<feature type="compositionally biased region" description="Low complexity" evidence="2">
    <location>
        <begin position="21"/>
        <end position="33"/>
    </location>
</feature>
<dbReference type="GO" id="GO:0051087">
    <property type="term" value="F:protein-folding chaperone binding"/>
    <property type="evidence" value="ECO:0007669"/>
    <property type="project" value="InterPro"/>
</dbReference>
<accession>A0A6J3QS34</accession>
<name>A0A6J3QS34_TURTR</name>
<feature type="non-terminal residue" evidence="5">
    <location>
        <position position="1"/>
    </location>
</feature>
<dbReference type="PANTHER" id="PTHR21083:SF0">
    <property type="entry name" value="DYNEIN AXONEMAL ASSEMBLY FACTOR 6"/>
    <property type="match status" value="1"/>
</dbReference>
<dbReference type="GO" id="GO:0030317">
    <property type="term" value="P:flagellated sperm motility"/>
    <property type="evidence" value="ECO:0007669"/>
    <property type="project" value="TreeGrafter"/>
</dbReference>
<comment type="similarity">
    <text evidence="1">Belongs to the PIH1 family.</text>
</comment>
<protein>
    <submittedName>
        <fullName evidence="5">Protein PIH1D3</fullName>
    </submittedName>
</protein>
<feature type="region of interest" description="Disordered" evidence="2">
    <location>
        <begin position="1"/>
        <end position="60"/>
    </location>
</feature>
<organism evidence="4 5">
    <name type="scientific">Tursiops truncatus</name>
    <name type="common">Atlantic bottle-nosed dolphin</name>
    <name type="synonym">Delphinus truncatus</name>
    <dbReference type="NCBI Taxonomy" id="9739"/>
    <lineage>
        <taxon>Eukaryota</taxon>
        <taxon>Metazoa</taxon>
        <taxon>Chordata</taxon>
        <taxon>Craniata</taxon>
        <taxon>Vertebrata</taxon>
        <taxon>Euteleostomi</taxon>
        <taxon>Mammalia</taxon>
        <taxon>Eutheria</taxon>
        <taxon>Laurasiatheria</taxon>
        <taxon>Artiodactyla</taxon>
        <taxon>Whippomorpha</taxon>
        <taxon>Cetacea</taxon>
        <taxon>Odontoceti</taxon>
        <taxon>Delphinidae</taxon>
        <taxon>Tursiops</taxon>
    </lineage>
</organism>
<evidence type="ECO:0000256" key="1">
    <source>
        <dbReference type="ARBA" id="ARBA00008511"/>
    </source>
</evidence>
<dbReference type="Pfam" id="PF18201">
    <property type="entry name" value="PIH1_CS"/>
    <property type="match status" value="1"/>
</dbReference>
<evidence type="ECO:0000313" key="4">
    <source>
        <dbReference type="Proteomes" id="UP000245320"/>
    </source>
</evidence>
<evidence type="ECO:0000259" key="3">
    <source>
        <dbReference type="Pfam" id="PF18201"/>
    </source>
</evidence>
<dbReference type="Proteomes" id="UP000245320">
    <property type="component" value="Chromosome X"/>
</dbReference>
<dbReference type="AlphaFoldDB" id="A0A6J3QS34"/>
<dbReference type="InterPro" id="IPR026697">
    <property type="entry name" value="DNAAF6"/>
</dbReference>
<dbReference type="PANTHER" id="PTHR21083">
    <property type="entry name" value="TWISTER"/>
    <property type="match status" value="1"/>
</dbReference>